<dbReference type="PANTHER" id="PTHR34580">
    <property type="match status" value="1"/>
</dbReference>
<evidence type="ECO:0000313" key="2">
    <source>
        <dbReference type="EMBL" id="MBC8600413.1"/>
    </source>
</evidence>
<dbReference type="InterPro" id="IPR013196">
    <property type="entry name" value="HTH_11"/>
</dbReference>
<dbReference type="Gene3D" id="1.10.10.10">
    <property type="entry name" value="Winged helix-like DNA-binding domain superfamily/Winged helix DNA-binding domain"/>
    <property type="match status" value="1"/>
</dbReference>
<dbReference type="InterPro" id="IPR036390">
    <property type="entry name" value="WH_DNA-bd_sf"/>
</dbReference>
<reference evidence="3 4" key="1">
    <citation type="submission" date="2018-07" db="EMBL/GenBank/DDBJ databases">
        <title>Parabacteroides acidifaciens nov. sp., isolated from human feces.</title>
        <authorList>
            <person name="Wang Y.J."/>
        </authorList>
    </citation>
    <scope>NUCLEOTIDE SEQUENCE [LARGE SCALE GENOMIC DNA]</scope>
    <source>
        <strain evidence="3 4">426-9</strain>
    </source>
</reference>
<evidence type="ECO:0000313" key="4">
    <source>
        <dbReference type="Proteomes" id="UP000256321"/>
    </source>
</evidence>
<dbReference type="PIRSF" id="PIRSF016838">
    <property type="entry name" value="PafC"/>
    <property type="match status" value="1"/>
</dbReference>
<comment type="caution">
    <text evidence="3">The sequence shown here is derived from an EMBL/GenBank/DDBJ whole genome shotgun (WGS) entry which is preliminary data.</text>
</comment>
<dbReference type="Pfam" id="PF08279">
    <property type="entry name" value="HTH_11"/>
    <property type="match status" value="1"/>
</dbReference>
<feature type="domain" description="Helix-turn-helix type 11" evidence="1">
    <location>
        <begin position="8"/>
        <end position="55"/>
    </location>
</feature>
<dbReference type="PROSITE" id="PS52050">
    <property type="entry name" value="WYL"/>
    <property type="match status" value="1"/>
</dbReference>
<evidence type="ECO:0000313" key="5">
    <source>
        <dbReference type="Proteomes" id="UP000629596"/>
    </source>
</evidence>
<dbReference type="InterPro" id="IPR028349">
    <property type="entry name" value="PafC-like"/>
</dbReference>
<dbReference type="PANTHER" id="PTHR34580:SF1">
    <property type="entry name" value="PROTEIN PAFC"/>
    <property type="match status" value="1"/>
</dbReference>
<reference evidence="2 5" key="2">
    <citation type="submission" date="2020-08" db="EMBL/GenBank/DDBJ databases">
        <title>Genome public.</title>
        <authorList>
            <person name="Liu C."/>
            <person name="Sun Q."/>
        </authorList>
    </citation>
    <scope>NUCLEOTIDE SEQUENCE [LARGE SCALE GENOMIC DNA]</scope>
    <source>
        <strain evidence="2 5">426_9</strain>
    </source>
</reference>
<organism evidence="3 4">
    <name type="scientific">Parabacteroides acidifaciens</name>
    <dbReference type="NCBI Taxonomy" id="2290935"/>
    <lineage>
        <taxon>Bacteria</taxon>
        <taxon>Pseudomonadati</taxon>
        <taxon>Bacteroidota</taxon>
        <taxon>Bacteroidia</taxon>
        <taxon>Bacteroidales</taxon>
        <taxon>Tannerellaceae</taxon>
        <taxon>Parabacteroides</taxon>
    </lineage>
</organism>
<accession>A0A3D8HJ75</accession>
<dbReference type="Proteomes" id="UP000256321">
    <property type="component" value="Unassembled WGS sequence"/>
</dbReference>
<gene>
    <name evidence="3" type="ORF">DWU89_01620</name>
    <name evidence="2" type="ORF">H8784_01605</name>
</gene>
<dbReference type="InterPro" id="IPR036388">
    <property type="entry name" value="WH-like_DNA-bd_sf"/>
</dbReference>
<name>A0A3D8HJ75_9BACT</name>
<dbReference type="AlphaFoldDB" id="A0A3D8HJ75"/>
<dbReference type="Proteomes" id="UP000629596">
    <property type="component" value="Unassembled WGS sequence"/>
</dbReference>
<keyword evidence="5" id="KW-1185">Reference proteome</keyword>
<dbReference type="SUPFAM" id="SSF46785">
    <property type="entry name" value="Winged helix' DNA-binding domain"/>
    <property type="match status" value="1"/>
</dbReference>
<dbReference type="EMBL" id="QREV01000002">
    <property type="protein sequence ID" value="RDU51035.1"/>
    <property type="molecule type" value="Genomic_DNA"/>
</dbReference>
<dbReference type="RefSeq" id="WP_115497945.1">
    <property type="nucleotide sequence ID" value="NZ_JACRTI010000002.1"/>
</dbReference>
<dbReference type="EMBL" id="JACRTI010000002">
    <property type="protein sequence ID" value="MBC8600413.1"/>
    <property type="molecule type" value="Genomic_DNA"/>
</dbReference>
<sequence>MDQPKLERLLHLMMLLTANTCYTIEELAERMDTSPRSIYRYLDTFKAAGFTIYKEGPYVRMGKESPFFKDISQLIHFSKEEAYMIHQVIEAIDNNNLIKQNLKRKLASVYNSKIIADSVIKGRDADNIRKLIDAYEQKKQVILHNYSSAHGQTATDRYVEPFAFTTNYVEVWCYEPASKRNKLFRISRIESVEVTTANWEYEEIHQEGFTDIFRMSSYEGEKYSITLQLTRRAYNLLIEEYPLAEQDTQQISPDHWLLKTQVSNFIGATRFILGLAADILIIDSPELKEYIKKYVSNHINSLIQA</sequence>
<evidence type="ECO:0000259" key="1">
    <source>
        <dbReference type="Pfam" id="PF08279"/>
    </source>
</evidence>
<proteinExistence type="predicted"/>
<dbReference type="InterPro" id="IPR051534">
    <property type="entry name" value="CBASS_pafABC_assoc_protein"/>
</dbReference>
<evidence type="ECO:0000313" key="3">
    <source>
        <dbReference type="EMBL" id="RDU51035.1"/>
    </source>
</evidence>
<protein>
    <submittedName>
        <fullName evidence="3">WYL domain-containing protein</fullName>
    </submittedName>
</protein>